<protein>
    <recommendedName>
        <fullName evidence="1">TY-Chap central domain-containing protein</fullName>
    </recommendedName>
</protein>
<organism evidence="2 3">
    <name type="scientific">Nocardioides cavernae</name>
    <dbReference type="NCBI Taxonomy" id="1921566"/>
    <lineage>
        <taxon>Bacteria</taxon>
        <taxon>Bacillati</taxon>
        <taxon>Actinomycetota</taxon>
        <taxon>Actinomycetes</taxon>
        <taxon>Propionibacteriales</taxon>
        <taxon>Nocardioidaceae</taxon>
        <taxon>Nocardioides</taxon>
    </lineage>
</organism>
<dbReference type="SUPFAM" id="SSF69635">
    <property type="entry name" value="Type III secretory system chaperone-like"/>
    <property type="match status" value="1"/>
</dbReference>
<gene>
    <name evidence="2" type="ORF">IEZ26_01575</name>
</gene>
<dbReference type="Proteomes" id="UP000618818">
    <property type="component" value="Unassembled WGS sequence"/>
</dbReference>
<evidence type="ECO:0000313" key="3">
    <source>
        <dbReference type="Proteomes" id="UP000618818"/>
    </source>
</evidence>
<evidence type="ECO:0000313" key="2">
    <source>
        <dbReference type="EMBL" id="MBD3923296.1"/>
    </source>
</evidence>
<proteinExistence type="predicted"/>
<dbReference type="EMBL" id="JACXYZ010000001">
    <property type="protein sequence ID" value="MBD3923296.1"/>
    <property type="molecule type" value="Genomic_DNA"/>
</dbReference>
<name>A0ABR8N6U9_9ACTN</name>
<feature type="domain" description="TY-Chap central" evidence="1">
    <location>
        <begin position="20"/>
        <end position="125"/>
    </location>
</feature>
<evidence type="ECO:0000259" key="1">
    <source>
        <dbReference type="Pfam" id="PF22551"/>
    </source>
</evidence>
<dbReference type="Pfam" id="PF22551">
    <property type="entry name" value="TY-Chap1"/>
    <property type="match status" value="1"/>
</dbReference>
<dbReference type="Gene3D" id="3.30.1460.10">
    <property type="match status" value="1"/>
</dbReference>
<reference evidence="2 3" key="1">
    <citation type="submission" date="2020-09" db="EMBL/GenBank/DDBJ databases">
        <title>novel species in genus Nocardioides.</title>
        <authorList>
            <person name="Zhang G."/>
        </authorList>
    </citation>
    <scope>NUCLEOTIDE SEQUENCE [LARGE SCALE GENOMIC DNA]</scope>
    <source>
        <strain evidence="2 3">KCTC 39551</strain>
    </source>
</reference>
<dbReference type="InterPro" id="IPR054343">
    <property type="entry name" value="TY-Chap_M"/>
</dbReference>
<comment type="caution">
    <text evidence="2">The sequence shown here is derived from an EMBL/GenBank/DDBJ whole genome shotgun (WGS) entry which is preliminary data.</text>
</comment>
<sequence>MESILEGNGLSWTGAADALTFRFSSALVSVSFRSWGSQSLIEIRSDVLRHVEAEDGRVLTRLNELNCREVFGRWAYYSRERVIALEYDMLGDHLQEPELMAAFTSMAQLADYHDDLLQAELGGSRGVD</sequence>
<keyword evidence="3" id="KW-1185">Reference proteome</keyword>
<accession>A0ABR8N6U9</accession>
<dbReference type="RefSeq" id="WP_191193182.1">
    <property type="nucleotide sequence ID" value="NZ_JACXYZ010000001.1"/>
</dbReference>